<evidence type="ECO:0000256" key="5">
    <source>
        <dbReference type="ARBA" id="ARBA00023004"/>
    </source>
</evidence>
<dbReference type="PANTHER" id="PTHR46696:SF1">
    <property type="entry name" value="CYTOCHROME P450 YJIB-RELATED"/>
    <property type="match status" value="1"/>
</dbReference>
<keyword evidence="5 8" id="KW-0408">Iron</keyword>
<dbReference type="RefSeq" id="WP_074836774.1">
    <property type="nucleotide sequence ID" value="NZ_CATMKJ010000002.1"/>
</dbReference>
<dbReference type="FunFam" id="1.10.630.10:FF:000018">
    <property type="entry name" value="Cytochrome P450 monooxygenase"/>
    <property type="match status" value="1"/>
</dbReference>
<dbReference type="PRINTS" id="PR00359">
    <property type="entry name" value="BP450"/>
</dbReference>
<evidence type="ECO:0000256" key="8">
    <source>
        <dbReference type="RuleBase" id="RU000461"/>
    </source>
</evidence>
<dbReference type="Pfam" id="PF00067">
    <property type="entry name" value="p450"/>
    <property type="match status" value="1"/>
</dbReference>
<comment type="caution">
    <text evidence="9">The sequence shown here is derived from an EMBL/GenBank/DDBJ whole genome shotgun (WGS) entry which is preliminary data.</text>
</comment>
<organism evidence="9 10">
    <name type="scientific">Marinovum algicola</name>
    <dbReference type="NCBI Taxonomy" id="42444"/>
    <lineage>
        <taxon>Bacteria</taxon>
        <taxon>Pseudomonadati</taxon>
        <taxon>Pseudomonadota</taxon>
        <taxon>Alphaproteobacteria</taxon>
        <taxon>Rhodobacterales</taxon>
        <taxon>Roseobacteraceae</taxon>
        <taxon>Marinovum</taxon>
    </lineage>
</organism>
<evidence type="ECO:0000256" key="4">
    <source>
        <dbReference type="ARBA" id="ARBA00023002"/>
    </source>
</evidence>
<dbReference type="GO" id="GO:0016705">
    <property type="term" value="F:oxidoreductase activity, acting on paired donors, with incorporation or reduction of molecular oxygen"/>
    <property type="evidence" value="ECO:0007669"/>
    <property type="project" value="InterPro"/>
</dbReference>
<dbReference type="Gene3D" id="1.10.630.10">
    <property type="entry name" value="Cytochrome P450"/>
    <property type="match status" value="1"/>
</dbReference>
<evidence type="ECO:0000256" key="6">
    <source>
        <dbReference type="ARBA" id="ARBA00023033"/>
    </source>
</evidence>
<accession>A0A975WAL3</accession>
<dbReference type="GO" id="GO:0005506">
    <property type="term" value="F:iron ion binding"/>
    <property type="evidence" value="ECO:0007669"/>
    <property type="project" value="InterPro"/>
</dbReference>
<dbReference type="CDD" id="cd20625">
    <property type="entry name" value="CYP164-like"/>
    <property type="match status" value="1"/>
</dbReference>
<gene>
    <name evidence="9" type="ORF">SAMN04487940_107181</name>
</gene>
<comment type="similarity">
    <text evidence="1 8">Belongs to the cytochrome P450 family.</text>
</comment>
<keyword evidence="6 8" id="KW-0503">Monooxygenase</keyword>
<dbReference type="Proteomes" id="UP000182932">
    <property type="component" value="Unassembled WGS sequence"/>
</dbReference>
<name>A0A975WAL3_9RHOB</name>
<dbReference type="InterPro" id="IPR002397">
    <property type="entry name" value="Cyt_P450_B"/>
</dbReference>
<dbReference type="GO" id="GO:0020037">
    <property type="term" value="F:heme binding"/>
    <property type="evidence" value="ECO:0007669"/>
    <property type="project" value="InterPro"/>
</dbReference>
<keyword evidence="4 8" id="KW-0560">Oxidoreductase</keyword>
<reference evidence="9 10" key="1">
    <citation type="submission" date="2016-10" db="EMBL/GenBank/DDBJ databases">
        <authorList>
            <person name="Varghese N."/>
            <person name="Submissions S."/>
        </authorList>
    </citation>
    <scope>NUCLEOTIDE SEQUENCE [LARGE SCALE GENOMIC DNA]</scope>
    <source>
        <strain evidence="9 10">FF3</strain>
    </source>
</reference>
<sequence>MAELSQSPTDPGFVQNPYPFYAEARARGAVHQWRDYGIHCAFSHAAVNAALRDSRMGREAPDELKEPRPAHLRDFYAIDDNSMLELEAPRHTRLRMLVLHAFTARGIAGLAPEIEALCHHLIDAFPEGDFDLLPQYATQVPVIVIARLLGVPDDMADRLLAWSNDMVAMYQARRDRAIEDGANAAAREFSAFLADYIATRRRTPSDDLITRLIAAEADGEKLSLDELIATCVLVLNAGHEATVHTLGNGVKAMLETGMRPEWTSDSMIDATVEEILRFDPPLHMFTRWVYEDLEIGRSPLRRGDRIGLLLGAAGRDPEMWVDPDRFDPNRHLKPHVAFGAGRHFCVGAPLARLELRIALQVLFARLPGLRLAASPRYANLYHFHGLERLMLCAQ</sequence>
<protein>
    <submittedName>
        <fullName evidence="9">Cytochrome P450</fullName>
    </submittedName>
</protein>
<dbReference type="PROSITE" id="PS00086">
    <property type="entry name" value="CYTOCHROME_P450"/>
    <property type="match status" value="1"/>
</dbReference>
<dbReference type="GeneID" id="80818660"/>
<dbReference type="SUPFAM" id="SSF48264">
    <property type="entry name" value="Cytochrome P450"/>
    <property type="match status" value="1"/>
</dbReference>
<dbReference type="PANTHER" id="PTHR46696">
    <property type="entry name" value="P450, PUTATIVE (EUROFUNG)-RELATED"/>
    <property type="match status" value="1"/>
</dbReference>
<dbReference type="GO" id="GO:0004497">
    <property type="term" value="F:monooxygenase activity"/>
    <property type="evidence" value="ECO:0007669"/>
    <property type="project" value="UniProtKB-KW"/>
</dbReference>
<dbReference type="InterPro" id="IPR001128">
    <property type="entry name" value="Cyt_P450"/>
</dbReference>
<dbReference type="PRINTS" id="PR00385">
    <property type="entry name" value="P450"/>
</dbReference>
<evidence type="ECO:0000256" key="1">
    <source>
        <dbReference type="ARBA" id="ARBA00010617"/>
    </source>
</evidence>
<proteinExistence type="inferred from homology"/>
<dbReference type="AlphaFoldDB" id="A0A975WAL3"/>
<keyword evidence="3 8" id="KW-0479">Metal-binding</keyword>
<keyword evidence="10" id="KW-1185">Reference proteome</keyword>
<evidence type="ECO:0000256" key="7">
    <source>
        <dbReference type="ARBA" id="ARBA00043906"/>
    </source>
</evidence>
<dbReference type="EMBL" id="FNYY01000007">
    <property type="protein sequence ID" value="SEJ58634.1"/>
    <property type="molecule type" value="Genomic_DNA"/>
</dbReference>
<keyword evidence="2 8" id="KW-0349">Heme</keyword>
<dbReference type="InterPro" id="IPR017972">
    <property type="entry name" value="Cyt_P450_CS"/>
</dbReference>
<evidence type="ECO:0000256" key="3">
    <source>
        <dbReference type="ARBA" id="ARBA00022723"/>
    </source>
</evidence>
<evidence type="ECO:0000313" key="9">
    <source>
        <dbReference type="EMBL" id="SEJ58634.1"/>
    </source>
</evidence>
<dbReference type="InterPro" id="IPR036396">
    <property type="entry name" value="Cyt_P450_sf"/>
</dbReference>
<evidence type="ECO:0000313" key="10">
    <source>
        <dbReference type="Proteomes" id="UP000182932"/>
    </source>
</evidence>
<evidence type="ECO:0000256" key="2">
    <source>
        <dbReference type="ARBA" id="ARBA00022617"/>
    </source>
</evidence>
<comment type="function">
    <text evidence="7">Cytochromes P450 are a group of heme-thiolate monooxygenases. They oxidize a variety of structurally unrelated compounds, including steroids, fatty acids, and xenobiotics.</text>
</comment>